<gene>
    <name evidence="2" type="ORF">PHA8399_00829</name>
</gene>
<dbReference type="RefSeq" id="WP_058284920.1">
    <property type="nucleotide sequence ID" value="NZ_CYSR01000010.1"/>
</dbReference>
<protein>
    <recommendedName>
        <fullName evidence="4">Lipoprotein</fullName>
    </recommendedName>
</protein>
<keyword evidence="1" id="KW-0732">Signal</keyword>
<proteinExistence type="predicted"/>
<dbReference type="EMBL" id="CYSR01000010">
    <property type="protein sequence ID" value="CUH98714.1"/>
    <property type="molecule type" value="Genomic_DNA"/>
</dbReference>
<dbReference type="PROSITE" id="PS51257">
    <property type="entry name" value="PROKAR_LIPOPROTEIN"/>
    <property type="match status" value="1"/>
</dbReference>
<sequence>MKTAKFLGLLAAGSLFLAGCVSPEVVTTNNIDDASLTCDEIKTQMGQLDEIRAEAKKGKTASGANVAAAILFWPAVIGNYSNANEAMNAANKRHEVLVELAKKKRCKF</sequence>
<feature type="signal peptide" evidence="1">
    <location>
        <begin position="1"/>
        <end position="23"/>
    </location>
</feature>
<name>A0A0N7M458_9RHOB</name>
<dbReference type="Proteomes" id="UP000051326">
    <property type="component" value="Unassembled WGS sequence"/>
</dbReference>
<organism evidence="2 3">
    <name type="scientific">Leisingera aquaemixtae</name>
    <dbReference type="NCBI Taxonomy" id="1396826"/>
    <lineage>
        <taxon>Bacteria</taxon>
        <taxon>Pseudomonadati</taxon>
        <taxon>Pseudomonadota</taxon>
        <taxon>Alphaproteobacteria</taxon>
        <taxon>Rhodobacterales</taxon>
        <taxon>Roseobacteraceae</taxon>
        <taxon>Leisingera</taxon>
    </lineage>
</organism>
<evidence type="ECO:0000313" key="2">
    <source>
        <dbReference type="EMBL" id="CUH98714.1"/>
    </source>
</evidence>
<evidence type="ECO:0000313" key="3">
    <source>
        <dbReference type="Proteomes" id="UP000051326"/>
    </source>
</evidence>
<evidence type="ECO:0008006" key="4">
    <source>
        <dbReference type="Google" id="ProtNLM"/>
    </source>
</evidence>
<dbReference type="AlphaFoldDB" id="A0A0N7M458"/>
<feature type="chain" id="PRO_5006015857" description="Lipoprotein" evidence="1">
    <location>
        <begin position="24"/>
        <end position="108"/>
    </location>
</feature>
<dbReference type="STRING" id="1396826.PHA8399_00829"/>
<reference evidence="2 3" key="1">
    <citation type="submission" date="2015-09" db="EMBL/GenBank/DDBJ databases">
        <authorList>
            <consortium name="Swine Surveillance"/>
        </authorList>
    </citation>
    <scope>NUCLEOTIDE SEQUENCE [LARGE SCALE GENOMIC DNA]</scope>
    <source>
        <strain evidence="2 3">CECT 8399</strain>
    </source>
</reference>
<evidence type="ECO:0000256" key="1">
    <source>
        <dbReference type="SAM" id="SignalP"/>
    </source>
</evidence>
<accession>A0A0N7M458</accession>